<keyword evidence="3" id="KW-1185">Reference proteome</keyword>
<gene>
    <name evidence="2" type="ORF">CYD53_103230</name>
</gene>
<feature type="transmembrane region" description="Helical" evidence="1">
    <location>
        <begin position="103"/>
        <end position="123"/>
    </location>
</feature>
<evidence type="ECO:0000313" key="3">
    <source>
        <dbReference type="Proteomes" id="UP000236919"/>
    </source>
</evidence>
<keyword evidence="1" id="KW-1133">Transmembrane helix</keyword>
<keyword evidence="1" id="KW-0812">Transmembrane</keyword>
<sequence length="400" mass="42585">MSQALAFGRFLAFGRHATAAGPQPGRDARIDIIRGLALLVIFINHMPGNVLAGYTPHNFGFSDAADAFVLLAGISAALAYGSLIDRHGLAFGIRRIALRLRALYIAHIAVFLIVCGVVAAAVTRTQNPLYIEMINIQPFFSDTPMALLHALTLQYQPNYLDILPLYVALLALFPLIHLGVRLSPALTLILSAALWQGAVFLELNLPNTGSAGWFFNPFAWQFLFTMGVVIGRSRQLGVVAPRLRPLDIAAAGYLAFAVIVKTASGNPFGIAAMNDWIDTVQLGMDKTNLGWERVLHVAALAWLVVRFVPAGSATLNSSGARLLAGIGRHSLEVFCAGIVLAIIGQVILAETAFALGVQLLVCAIGVTILIGLGVFLSWHHSTSSRNAPAKPSLTLGASGP</sequence>
<dbReference type="EMBL" id="PQFZ01000003">
    <property type="protein sequence ID" value="POR54131.1"/>
    <property type="molecule type" value="Genomic_DNA"/>
</dbReference>
<feature type="transmembrane region" description="Helical" evidence="1">
    <location>
        <begin position="185"/>
        <end position="205"/>
    </location>
</feature>
<organism evidence="2 3">
    <name type="scientific">Bosea psychrotolerans</name>
    <dbReference type="NCBI Taxonomy" id="1871628"/>
    <lineage>
        <taxon>Bacteria</taxon>
        <taxon>Pseudomonadati</taxon>
        <taxon>Pseudomonadota</taxon>
        <taxon>Alphaproteobacteria</taxon>
        <taxon>Hyphomicrobiales</taxon>
        <taxon>Boseaceae</taxon>
        <taxon>Bosea</taxon>
    </lineage>
</organism>
<feature type="transmembrane region" description="Helical" evidence="1">
    <location>
        <begin position="64"/>
        <end position="83"/>
    </location>
</feature>
<dbReference type="InterPro" id="IPR014550">
    <property type="entry name" value="UCP028704_OpgC"/>
</dbReference>
<dbReference type="Pfam" id="PF10129">
    <property type="entry name" value="OpgC_C"/>
    <property type="match status" value="1"/>
</dbReference>
<evidence type="ECO:0000256" key="1">
    <source>
        <dbReference type="SAM" id="Phobius"/>
    </source>
</evidence>
<feature type="transmembrane region" description="Helical" evidence="1">
    <location>
        <begin position="331"/>
        <end position="349"/>
    </location>
</feature>
<protein>
    <recommendedName>
        <fullName evidence="4">OpgC protein</fullName>
    </recommendedName>
</protein>
<dbReference type="PIRSF" id="PIRSF028704">
    <property type="entry name" value="UPC028704"/>
    <property type="match status" value="1"/>
</dbReference>
<feature type="transmembrane region" description="Helical" evidence="1">
    <location>
        <begin position="355"/>
        <end position="376"/>
    </location>
</feature>
<feature type="transmembrane region" description="Helical" evidence="1">
    <location>
        <begin position="211"/>
        <end position="230"/>
    </location>
</feature>
<proteinExistence type="predicted"/>
<reference evidence="2 3" key="1">
    <citation type="submission" date="2018-01" db="EMBL/GenBank/DDBJ databases">
        <title>Genomic Encyclopedia of Type Strains, Phase III (KMG-III): the genomes of soil and plant-associated and newly described type strains.</title>
        <authorList>
            <person name="Whitman W."/>
        </authorList>
    </citation>
    <scope>NUCLEOTIDE SEQUENCE [LARGE SCALE GENOMIC DNA]</scope>
    <source>
        <strain evidence="2 3">1131</strain>
    </source>
</reference>
<dbReference type="PANTHER" id="PTHR38592">
    <property type="entry name" value="BLL4819 PROTEIN"/>
    <property type="match status" value="1"/>
</dbReference>
<keyword evidence="1" id="KW-0472">Membrane</keyword>
<accession>A0A2S4MHI4</accession>
<dbReference type="PANTHER" id="PTHR38592:SF3">
    <property type="entry name" value="BLL4819 PROTEIN"/>
    <property type="match status" value="1"/>
</dbReference>
<feature type="transmembrane region" description="Helical" evidence="1">
    <location>
        <begin position="293"/>
        <end position="310"/>
    </location>
</feature>
<name>A0A2S4MHI4_9HYPH</name>
<feature type="transmembrane region" description="Helical" evidence="1">
    <location>
        <begin position="159"/>
        <end position="178"/>
    </location>
</feature>
<comment type="caution">
    <text evidence="2">The sequence shown here is derived from an EMBL/GenBank/DDBJ whole genome shotgun (WGS) entry which is preliminary data.</text>
</comment>
<dbReference type="Proteomes" id="UP000236919">
    <property type="component" value="Unassembled WGS sequence"/>
</dbReference>
<feature type="transmembrane region" description="Helical" evidence="1">
    <location>
        <begin position="32"/>
        <end position="52"/>
    </location>
</feature>
<dbReference type="RefSeq" id="WP_181011739.1">
    <property type="nucleotide sequence ID" value="NZ_PQFZ01000003.1"/>
</dbReference>
<feature type="transmembrane region" description="Helical" evidence="1">
    <location>
        <begin position="251"/>
        <end position="273"/>
    </location>
</feature>
<evidence type="ECO:0000313" key="2">
    <source>
        <dbReference type="EMBL" id="POR54131.1"/>
    </source>
</evidence>
<evidence type="ECO:0008006" key="4">
    <source>
        <dbReference type="Google" id="ProtNLM"/>
    </source>
</evidence>
<dbReference type="AlphaFoldDB" id="A0A2S4MHI4"/>